<name>A0A2D1U2B1_9SPHI</name>
<evidence type="ECO:0000313" key="3">
    <source>
        <dbReference type="Proteomes" id="UP000223749"/>
    </source>
</evidence>
<proteinExistence type="predicted"/>
<keyword evidence="3" id="KW-1185">Reference proteome</keyword>
<dbReference type="Pfam" id="PF22292">
    <property type="entry name" value="DUF6965"/>
    <property type="match status" value="1"/>
</dbReference>
<accession>A0A2D1U2B1</accession>
<dbReference type="RefSeq" id="WP_099437702.1">
    <property type="nucleotide sequence ID" value="NZ_CP024091.1"/>
</dbReference>
<dbReference type="Proteomes" id="UP000223749">
    <property type="component" value="Chromosome"/>
</dbReference>
<reference evidence="2 3" key="1">
    <citation type="submission" date="2017-10" db="EMBL/GenBank/DDBJ databases">
        <title>Whole genome of Pedobacter ginsengisoli T01R-27 isolated from tomato rhizosphere.</title>
        <authorList>
            <person name="Weon H.-Y."/>
            <person name="Lee S.A."/>
            <person name="Sang M.K."/>
            <person name="Song J."/>
        </authorList>
    </citation>
    <scope>NUCLEOTIDE SEQUENCE [LARGE SCALE GENOMIC DNA]</scope>
    <source>
        <strain evidence="2 3">T01R-27</strain>
    </source>
</reference>
<protein>
    <recommendedName>
        <fullName evidence="1">DUF6965 domain-containing protein</fullName>
    </recommendedName>
</protein>
<dbReference type="OrthoDB" id="770452at2"/>
<organism evidence="2 3">
    <name type="scientific">Pedobacter ginsengisoli</name>
    <dbReference type="NCBI Taxonomy" id="363852"/>
    <lineage>
        <taxon>Bacteria</taxon>
        <taxon>Pseudomonadati</taxon>
        <taxon>Bacteroidota</taxon>
        <taxon>Sphingobacteriia</taxon>
        <taxon>Sphingobacteriales</taxon>
        <taxon>Sphingobacteriaceae</taxon>
        <taxon>Pedobacter</taxon>
    </lineage>
</organism>
<sequence>MTAEEFEAEFEGLELPPEIELGPGATIKDVPSFLKKELTILKTSQHQRIKEPVIYRLNLVLEIIKAKAL</sequence>
<gene>
    <name evidence="2" type="ORF">CPT03_04375</name>
</gene>
<dbReference type="InterPro" id="IPR054238">
    <property type="entry name" value="DUF6965"/>
</dbReference>
<evidence type="ECO:0000259" key="1">
    <source>
        <dbReference type="Pfam" id="PF22292"/>
    </source>
</evidence>
<evidence type="ECO:0000313" key="2">
    <source>
        <dbReference type="EMBL" id="ATP55757.1"/>
    </source>
</evidence>
<dbReference type="AlphaFoldDB" id="A0A2D1U2B1"/>
<dbReference type="EMBL" id="CP024091">
    <property type="protein sequence ID" value="ATP55757.1"/>
    <property type="molecule type" value="Genomic_DNA"/>
</dbReference>
<dbReference type="KEGG" id="pgs:CPT03_04375"/>
<feature type="domain" description="DUF6965" evidence="1">
    <location>
        <begin position="1"/>
        <end position="65"/>
    </location>
</feature>